<dbReference type="AlphaFoldDB" id="A0AAD5Y241"/>
<proteinExistence type="inferred from homology"/>
<dbReference type="InterPro" id="IPR002314">
    <property type="entry name" value="aa-tRNA-synt_IIb"/>
</dbReference>
<dbReference type="InterPro" id="IPR045864">
    <property type="entry name" value="aa-tRNA-synth_II/BPL/LPL"/>
</dbReference>
<dbReference type="Gene3D" id="1.10.287.40">
    <property type="entry name" value="Serine-tRNA synthetase, tRNA binding domain"/>
    <property type="match status" value="1"/>
</dbReference>
<feature type="binding site" evidence="9">
    <location>
        <position position="290"/>
    </location>
    <ligand>
        <name>L-serine</name>
        <dbReference type="ChEBI" id="CHEBI:33384"/>
    </ligand>
</feature>
<evidence type="ECO:0000313" key="13">
    <source>
        <dbReference type="EMBL" id="KAJ3224870.1"/>
    </source>
</evidence>
<dbReference type="Pfam" id="PF02403">
    <property type="entry name" value="Seryl_tRNA_N"/>
    <property type="match status" value="1"/>
</dbReference>
<gene>
    <name evidence="13" type="primary">SES1</name>
    <name evidence="13" type="ORF">HK099_007735</name>
</gene>
<evidence type="ECO:0000256" key="5">
    <source>
        <dbReference type="ARBA" id="ARBA00022840"/>
    </source>
</evidence>
<dbReference type="GO" id="GO:0004828">
    <property type="term" value="F:serine-tRNA ligase activity"/>
    <property type="evidence" value="ECO:0007669"/>
    <property type="project" value="UniProtKB-EC"/>
</dbReference>
<feature type="binding site" evidence="10">
    <location>
        <begin position="290"/>
        <end position="292"/>
    </location>
    <ligand>
        <name>ATP</name>
        <dbReference type="ChEBI" id="CHEBI:30616"/>
    </ligand>
</feature>
<evidence type="ECO:0000256" key="7">
    <source>
        <dbReference type="ARBA" id="ARBA00023146"/>
    </source>
</evidence>
<evidence type="ECO:0000256" key="3">
    <source>
        <dbReference type="ARBA" id="ARBA00022598"/>
    </source>
</evidence>
<dbReference type="NCBIfam" id="TIGR00414">
    <property type="entry name" value="serS"/>
    <property type="match status" value="1"/>
</dbReference>
<dbReference type="InterPro" id="IPR033729">
    <property type="entry name" value="SerRS_core"/>
</dbReference>
<evidence type="ECO:0000256" key="10">
    <source>
        <dbReference type="PIRSR" id="PIRSR001529-2"/>
    </source>
</evidence>
<dbReference type="SUPFAM" id="SSF46589">
    <property type="entry name" value="tRNA-binding arm"/>
    <property type="match status" value="1"/>
</dbReference>
<evidence type="ECO:0000256" key="9">
    <source>
        <dbReference type="PIRSR" id="PIRSR001529-1"/>
    </source>
</evidence>
<dbReference type="InterPro" id="IPR015866">
    <property type="entry name" value="Ser-tRNA-synth_1_N"/>
</dbReference>
<feature type="binding site" evidence="9">
    <location>
        <position position="313"/>
    </location>
    <ligand>
        <name>L-serine</name>
        <dbReference type="ChEBI" id="CHEBI:33384"/>
    </ligand>
</feature>
<dbReference type="InterPro" id="IPR002317">
    <property type="entry name" value="Ser-tRNA-ligase_type_1"/>
</dbReference>
<dbReference type="GO" id="GO:0006434">
    <property type="term" value="P:seryl-tRNA aminoacylation"/>
    <property type="evidence" value="ECO:0007669"/>
    <property type="project" value="InterPro"/>
</dbReference>
<feature type="binding site" evidence="10">
    <location>
        <begin position="377"/>
        <end position="380"/>
    </location>
    <ligand>
        <name>ATP</name>
        <dbReference type="ChEBI" id="CHEBI:30616"/>
    </ligand>
</feature>
<evidence type="ECO:0000256" key="1">
    <source>
        <dbReference type="ARBA" id="ARBA00010728"/>
    </source>
</evidence>
<evidence type="ECO:0000259" key="12">
    <source>
        <dbReference type="PROSITE" id="PS50862"/>
    </source>
</evidence>
<dbReference type="InterPro" id="IPR042103">
    <property type="entry name" value="SerRS_1_N_sf"/>
</dbReference>
<comment type="caution">
    <text evidence="13">The sequence shown here is derived from an EMBL/GenBank/DDBJ whole genome shotgun (WGS) entry which is preliminary data.</text>
</comment>
<evidence type="ECO:0000256" key="11">
    <source>
        <dbReference type="SAM" id="Coils"/>
    </source>
</evidence>
<dbReference type="PANTHER" id="PTHR11778">
    <property type="entry name" value="SERYL-TRNA SYNTHETASE"/>
    <property type="match status" value="1"/>
</dbReference>
<evidence type="ECO:0000256" key="6">
    <source>
        <dbReference type="ARBA" id="ARBA00022917"/>
    </source>
</evidence>
<evidence type="ECO:0000256" key="2">
    <source>
        <dbReference type="ARBA" id="ARBA00012840"/>
    </source>
</evidence>
<dbReference type="EMBL" id="JADGJW010000078">
    <property type="protein sequence ID" value="KAJ3224870.1"/>
    <property type="molecule type" value="Genomic_DNA"/>
</dbReference>
<reference evidence="13" key="1">
    <citation type="submission" date="2020-05" db="EMBL/GenBank/DDBJ databases">
        <title>Phylogenomic resolution of chytrid fungi.</title>
        <authorList>
            <person name="Stajich J.E."/>
            <person name="Amses K."/>
            <person name="Simmons R."/>
            <person name="Seto K."/>
            <person name="Myers J."/>
            <person name="Bonds A."/>
            <person name="Quandt C.A."/>
            <person name="Barry K."/>
            <person name="Liu P."/>
            <person name="Grigoriev I."/>
            <person name="Longcore J.E."/>
            <person name="James T.Y."/>
        </authorList>
    </citation>
    <scope>NUCLEOTIDE SEQUENCE</scope>
    <source>
        <strain evidence="13">JEL0476</strain>
    </source>
</reference>
<dbReference type="Proteomes" id="UP001211065">
    <property type="component" value="Unassembled WGS sequence"/>
</dbReference>
<keyword evidence="7" id="KW-0030">Aminoacyl-tRNA synthetase</keyword>
<keyword evidence="3" id="KW-0436">Ligase</keyword>
<keyword evidence="6" id="KW-0648">Protein biosynthesis</keyword>
<keyword evidence="5 10" id="KW-0067">ATP-binding</keyword>
<feature type="binding site" evidence="9">
    <location>
        <position position="257"/>
    </location>
    <ligand>
        <name>L-serine</name>
        <dbReference type="ChEBI" id="CHEBI:33384"/>
    </ligand>
</feature>
<comment type="similarity">
    <text evidence="1">Belongs to the class-II aminoacyl-tRNA synthetase family. Type-1 seryl-tRNA synthetase subfamily.</text>
</comment>
<evidence type="ECO:0000256" key="8">
    <source>
        <dbReference type="ARBA" id="ARBA00031113"/>
    </source>
</evidence>
<dbReference type="Gene3D" id="3.30.930.10">
    <property type="entry name" value="Bira Bifunctional Protein, Domain 2"/>
    <property type="match status" value="1"/>
</dbReference>
<protein>
    <recommendedName>
        <fullName evidence="2">serine--tRNA ligase</fullName>
        <ecNumber evidence="2">6.1.1.11</ecNumber>
    </recommendedName>
    <alternativeName>
        <fullName evidence="8">Seryl-tRNA synthetase</fullName>
    </alternativeName>
</protein>
<dbReference type="PIRSF" id="PIRSF001529">
    <property type="entry name" value="Ser-tRNA-synth_IIa"/>
    <property type="match status" value="1"/>
</dbReference>
<dbReference type="Pfam" id="PF00587">
    <property type="entry name" value="tRNA-synt_2b"/>
    <property type="match status" value="1"/>
</dbReference>
<dbReference type="GO" id="GO:0005524">
    <property type="term" value="F:ATP binding"/>
    <property type="evidence" value="ECO:0007669"/>
    <property type="project" value="UniProtKB-KW"/>
</dbReference>
<feature type="binding site" evidence="9">
    <location>
        <position position="413"/>
    </location>
    <ligand>
        <name>L-serine</name>
        <dbReference type="ChEBI" id="CHEBI:33384"/>
    </ligand>
</feature>
<evidence type="ECO:0000313" key="14">
    <source>
        <dbReference type="Proteomes" id="UP001211065"/>
    </source>
</evidence>
<dbReference type="InterPro" id="IPR010978">
    <property type="entry name" value="tRNA-bd_arm"/>
</dbReference>
<evidence type="ECO:0000256" key="4">
    <source>
        <dbReference type="ARBA" id="ARBA00022741"/>
    </source>
</evidence>
<dbReference type="PROSITE" id="PS50862">
    <property type="entry name" value="AA_TRNA_LIGASE_II"/>
    <property type="match status" value="1"/>
</dbReference>
<dbReference type="InterPro" id="IPR006195">
    <property type="entry name" value="aa-tRNA-synth_II"/>
</dbReference>
<sequence>MLDINLFREDKGFNPEVVRESQRKRGASVEVVDEIIDLDNEWKKARFNANETNKKINGINKQIATLMKQKKKDETKDLVSEKANLQKEKELLENIAAEKEKILNSKLMTVGNLVHKSVPVSMDEKDNVIVMKHWPEGRNEDSEKLRRCKLIKADGKGVDGLMSHHELLEKIGGYDSARGANVAGHRGYFLTGPGVDLNLAIIRYGLDFLEKKDYLKIYTPFFMRKEVMAKTAQLEEFDEALYKVEGGGDNDKYLIATSEQPISAYHAGEWFANPETDLPKKYAGQSTCFRKEAGKHGHDTWGIFRVHQFEKIEQFVLTDTEKSWDMHEEMLNIAKEFNESLGLPYQVVAIVSGALNNAAAKKYDLECWFPFQGEYKELVSCSNCTDYQSRRLDIRVGPKKLNDSTKKFAHALNCTLAATGRTICCILENYQTEKGVKIPEVLVPYMNGKTFLPFVADRKRSGSAKKAEKDVADAVNHIKI</sequence>
<dbReference type="SUPFAM" id="SSF55681">
    <property type="entry name" value="Class II aaRS and biotin synthetases"/>
    <property type="match status" value="1"/>
</dbReference>
<keyword evidence="14" id="KW-1185">Reference proteome</keyword>
<feature type="coiled-coil region" evidence="11">
    <location>
        <begin position="49"/>
        <end position="105"/>
    </location>
</feature>
<keyword evidence="11" id="KW-0175">Coiled coil</keyword>
<name>A0AAD5Y241_9FUNG</name>
<feature type="domain" description="Aminoacyl-transfer RNA synthetases class-II family profile" evidence="12">
    <location>
        <begin position="159"/>
        <end position="439"/>
    </location>
</feature>
<dbReference type="PRINTS" id="PR00981">
    <property type="entry name" value="TRNASYNTHSER"/>
</dbReference>
<dbReference type="EC" id="6.1.1.11" evidence="2"/>
<accession>A0AAD5Y241</accession>
<feature type="site" description="Important for serine binding" evidence="9">
    <location>
        <position position="415"/>
    </location>
</feature>
<dbReference type="FunFam" id="3.30.930.10:FF:000026">
    <property type="entry name" value="Seryl-tRNA synthetase, cytoplasmic"/>
    <property type="match status" value="1"/>
</dbReference>
<organism evidence="13 14">
    <name type="scientific">Clydaea vesicula</name>
    <dbReference type="NCBI Taxonomy" id="447962"/>
    <lineage>
        <taxon>Eukaryota</taxon>
        <taxon>Fungi</taxon>
        <taxon>Fungi incertae sedis</taxon>
        <taxon>Chytridiomycota</taxon>
        <taxon>Chytridiomycota incertae sedis</taxon>
        <taxon>Chytridiomycetes</taxon>
        <taxon>Lobulomycetales</taxon>
        <taxon>Lobulomycetaceae</taxon>
        <taxon>Clydaea</taxon>
    </lineage>
</organism>
<feature type="binding site" evidence="10">
    <location>
        <begin position="306"/>
        <end position="309"/>
    </location>
    <ligand>
        <name>ATP</name>
        <dbReference type="ChEBI" id="CHEBI:30616"/>
    </ligand>
</feature>
<dbReference type="CDD" id="cd00770">
    <property type="entry name" value="SerRS_core"/>
    <property type="match status" value="1"/>
</dbReference>
<keyword evidence="4" id="KW-0547">Nucleotide-binding</keyword>